<accession>A0A5N6XTD9</accession>
<name>A0A5N6XTD9_9EURO</name>
<dbReference type="Proteomes" id="UP000325558">
    <property type="component" value="Unassembled WGS sequence"/>
</dbReference>
<proteinExistence type="predicted"/>
<protein>
    <submittedName>
        <fullName evidence="1">Uncharacterized protein</fullName>
    </submittedName>
</protein>
<dbReference type="EMBL" id="ML737212">
    <property type="protein sequence ID" value="KAE8335646.1"/>
    <property type="molecule type" value="Genomic_DNA"/>
</dbReference>
<dbReference type="OrthoDB" id="10587533at2759"/>
<evidence type="ECO:0000313" key="1">
    <source>
        <dbReference type="EMBL" id="KAE8335646.1"/>
    </source>
</evidence>
<reference evidence="1" key="1">
    <citation type="submission" date="2019-04" db="EMBL/GenBank/DDBJ databases">
        <title>Friends and foes A comparative genomics study of 23 Aspergillus species from section Flavi.</title>
        <authorList>
            <consortium name="DOE Joint Genome Institute"/>
            <person name="Kjaerbolling I."/>
            <person name="Vesth T."/>
            <person name="Frisvad J.C."/>
            <person name="Nybo J.L."/>
            <person name="Theobald S."/>
            <person name="Kildgaard S."/>
            <person name="Isbrandt T."/>
            <person name="Kuo A."/>
            <person name="Sato A."/>
            <person name="Lyhne E.K."/>
            <person name="Kogle M.E."/>
            <person name="Wiebenga A."/>
            <person name="Kun R.S."/>
            <person name="Lubbers R.J."/>
            <person name="Makela M.R."/>
            <person name="Barry K."/>
            <person name="Chovatia M."/>
            <person name="Clum A."/>
            <person name="Daum C."/>
            <person name="Haridas S."/>
            <person name="He G."/>
            <person name="LaButti K."/>
            <person name="Lipzen A."/>
            <person name="Mondo S."/>
            <person name="Riley R."/>
            <person name="Salamov A."/>
            <person name="Simmons B.A."/>
            <person name="Magnuson J.K."/>
            <person name="Henrissat B."/>
            <person name="Mortensen U.H."/>
            <person name="Larsen T.O."/>
            <person name="Devries R.P."/>
            <person name="Grigoriev I.V."/>
            <person name="Machida M."/>
            <person name="Baker S.E."/>
            <person name="Andersen M.R."/>
        </authorList>
    </citation>
    <scope>NUCLEOTIDE SEQUENCE</scope>
    <source>
        <strain evidence="1">CBS 117612</strain>
    </source>
</reference>
<gene>
    <name evidence="1" type="ORF">BDV24DRAFT_143356</name>
</gene>
<dbReference type="AlphaFoldDB" id="A0A5N6XTD9"/>
<sequence length="161" mass="17888">MLHCSYQVRRRKCINCSGVCRTETREIDTRVHQLRGLLLGGIKGRNRKRCGTISAPKIALAHLAEGEGYRNVQRIRGPSIMRFLKASREAIGLLCLCRCPGEITTELGQGIISPQATVQEENIVSSLSGQCIFIEYSRLRGYNCLRLRTQSGPKAVAGRTD</sequence>
<organism evidence="1">
    <name type="scientific">Aspergillus arachidicola</name>
    <dbReference type="NCBI Taxonomy" id="656916"/>
    <lineage>
        <taxon>Eukaryota</taxon>
        <taxon>Fungi</taxon>
        <taxon>Dikarya</taxon>
        <taxon>Ascomycota</taxon>
        <taxon>Pezizomycotina</taxon>
        <taxon>Eurotiomycetes</taxon>
        <taxon>Eurotiomycetidae</taxon>
        <taxon>Eurotiales</taxon>
        <taxon>Aspergillaceae</taxon>
        <taxon>Aspergillus</taxon>
        <taxon>Aspergillus subgen. Circumdati</taxon>
    </lineage>
</organism>